<feature type="compositionally biased region" description="Polar residues" evidence="4">
    <location>
        <begin position="903"/>
        <end position="919"/>
    </location>
</feature>
<dbReference type="RefSeq" id="XP_001841264.1">
    <property type="nucleotide sequence ID" value="XM_001841212.1"/>
</dbReference>
<dbReference type="GO" id="GO:0000156">
    <property type="term" value="F:phosphorelay response regulator activity"/>
    <property type="evidence" value="ECO:0007669"/>
    <property type="project" value="UniProtKB-ARBA"/>
</dbReference>
<feature type="compositionally biased region" description="Low complexity" evidence="4">
    <location>
        <begin position="21"/>
        <end position="42"/>
    </location>
</feature>
<dbReference type="AlphaFoldDB" id="A8PGR8"/>
<dbReference type="OMA" id="LTAWGMD"/>
<evidence type="ECO:0000256" key="2">
    <source>
        <dbReference type="ARBA" id="ARBA00023012"/>
    </source>
</evidence>
<feature type="region of interest" description="Disordered" evidence="4">
    <location>
        <begin position="1"/>
        <end position="42"/>
    </location>
</feature>
<feature type="region of interest" description="Disordered" evidence="4">
    <location>
        <begin position="298"/>
        <end position="320"/>
    </location>
</feature>
<dbReference type="CDD" id="cd17546">
    <property type="entry name" value="REC_hyHK_CKI1_RcsC-like"/>
    <property type="match status" value="1"/>
</dbReference>
<feature type="modified residue" description="4-aspartylphosphate" evidence="3">
    <location>
        <position position="869"/>
    </location>
</feature>
<proteinExistence type="predicted"/>
<protein>
    <submittedName>
        <fullName evidence="6">Response regulator receiver domain-containing protein</fullName>
    </submittedName>
</protein>
<accession>A8PGR8</accession>
<feature type="compositionally biased region" description="Low complexity" evidence="4">
    <location>
        <begin position="582"/>
        <end position="601"/>
    </location>
</feature>
<dbReference type="eggNOG" id="KOG0519">
    <property type="taxonomic scope" value="Eukaryota"/>
</dbReference>
<feature type="region of interest" description="Disordered" evidence="4">
    <location>
        <begin position="894"/>
        <end position="919"/>
    </location>
</feature>
<feature type="region of interest" description="Disordered" evidence="4">
    <location>
        <begin position="370"/>
        <end position="403"/>
    </location>
</feature>
<sequence>MPLPSQLSQLQHPHKQPSDGSPTSATSTSLTPASSNNTSSSPLNELSFELADSIQMVVQTLLQVSPPQVLDITKEQFSACSLSVPTSSMSAMFTVMKNINYLSANMPTYFDEMSAPDSKLPGKRPAQSADTYTEFDIGEMLQCIGDSLGGTAAQVGVDMVIFHGDVSLKHVNVVGDEAALSYAISHVIRQVLNIAERGDTVELGLLLTPTLQTQAESSSSMPDIPLQCTIRVSHKFAFPERLPNDPYGPEPQQVRQHPNFSSLLLRRILRHTSGSIKGDLPPPENFSTGRTVELAFPLRRPRSTQAKTPNERANSEEPQFAHDPTLRQLVSFAETLKGKKVTLHASPKACFAQHLTSYLTAWGMDVTHVSPDGDTDGTSTAEQTPAADGAPATGEGPNNPDPVSFVFIDDDVDVLKERLLAQRSGFNPFTGSQALSKKRPTLANLHRPRSTVNVPHNTGITKPANGSNVIMHFTSLANYKHLKDVVQSMMAGFSAATIPLPEVMIIPKPAGPRRFLTALHTAATKPSVDLPFIPIATSPLSPGLATGTFFGSYSGNTEQQPHSKINASQPVSPTKPLRPTGSRTNSERSLTSSRESESSLSQVTPSPLSLPENVEYFDKAAASKLGSNPSSGIVVKSPDGQTGILFRPKTKVPRSPQERDKGQLVVPSRRSSRSSPNGNAEGLPSFGTMYSATQSAASSPVTKPKGQNGAASESSLLHPLDKDRIAAATLAGHPPPPLSAPLGTPVSTVATPVKSSDSKTPASKGTSPTGSPRPQEAAAAMRRRQHLRKASSDKDATTTTTTPLGKKGKAPDNSIIPPISVLIVDDNPINQTILSTFMKRKRISYDIANNGEEAVTKWRVGNFHLILMDIQMPIMDGIQATKEIRRMEKANALAGYPPLTPNGEGQRTPSDTSSVASRATASPYRSSVIIVALTASSLQSDRDAALAAGCNDFLTKPVSLLWLNNKIIEWGSIKALQVWADLRPDVNRMNTGQAAQARAVADRLQVPKKKTASPPPRRSSSLNKEEGAAALALASPAGVPLKESALGQFTSEPKSLLAKIEGGKEISPSRTPSGDRTSSSTETRPSRTSSVDSTTDDESINESNTSRSPTDDEPPRNPLTEPPLEDDMNPAIPTEPPDTSDLPTPKRLETIDEDPIPPIVANVATAGQHESSLTPTLNDPRCHREDYVKAKRKDDHGRNGQTPATASEDAATEPPPSDSATNPTSTSDTESDPSPPTPAPSDPAPPLAETDPDR</sequence>
<dbReference type="KEGG" id="cci:CC1G_09956"/>
<keyword evidence="2" id="KW-0902">Two-component regulatory system</keyword>
<reference evidence="6 7" key="1">
    <citation type="journal article" date="2010" name="Proc. Natl. Acad. Sci. U.S.A.">
        <title>Insights into evolution of multicellular fungi from the assembled chromosomes of the mushroom Coprinopsis cinerea (Coprinus cinereus).</title>
        <authorList>
            <person name="Stajich J.E."/>
            <person name="Wilke S.K."/>
            <person name="Ahren D."/>
            <person name="Au C.H."/>
            <person name="Birren B.W."/>
            <person name="Borodovsky M."/>
            <person name="Burns C."/>
            <person name="Canback B."/>
            <person name="Casselton L.A."/>
            <person name="Cheng C.K."/>
            <person name="Deng J."/>
            <person name="Dietrich F.S."/>
            <person name="Fargo D.C."/>
            <person name="Farman M.L."/>
            <person name="Gathman A.C."/>
            <person name="Goldberg J."/>
            <person name="Guigo R."/>
            <person name="Hoegger P.J."/>
            <person name="Hooker J.B."/>
            <person name="Huggins A."/>
            <person name="James T.Y."/>
            <person name="Kamada T."/>
            <person name="Kilaru S."/>
            <person name="Kodira C."/>
            <person name="Kues U."/>
            <person name="Kupfer D."/>
            <person name="Kwan H.S."/>
            <person name="Lomsadze A."/>
            <person name="Li W."/>
            <person name="Lilly W.W."/>
            <person name="Ma L.J."/>
            <person name="Mackey A.J."/>
            <person name="Manning G."/>
            <person name="Martin F."/>
            <person name="Muraguchi H."/>
            <person name="Natvig D.O."/>
            <person name="Palmerini H."/>
            <person name="Ramesh M.A."/>
            <person name="Rehmeyer C.J."/>
            <person name="Roe B.A."/>
            <person name="Shenoy N."/>
            <person name="Stanke M."/>
            <person name="Ter-Hovhannisyan V."/>
            <person name="Tunlid A."/>
            <person name="Velagapudi R."/>
            <person name="Vision T.J."/>
            <person name="Zeng Q."/>
            <person name="Zolan M.E."/>
            <person name="Pukkila P.J."/>
        </authorList>
    </citation>
    <scope>NUCLEOTIDE SEQUENCE [LARGE SCALE GENOMIC DNA]</scope>
    <source>
        <strain evidence="7">Okayama-7 / 130 / ATCC MYA-4618 / FGSC 9003</strain>
    </source>
</reference>
<feature type="region of interest" description="Disordered" evidence="4">
    <location>
        <begin position="998"/>
        <end position="1026"/>
    </location>
</feature>
<dbReference type="InParanoid" id="A8PGR8"/>
<dbReference type="STRING" id="240176.A8PGR8"/>
<dbReference type="EMBL" id="AACS02000005">
    <property type="protein sequence ID" value="EAU80559.1"/>
    <property type="molecule type" value="Genomic_DNA"/>
</dbReference>
<feature type="region of interest" description="Disordered" evidence="4">
    <location>
        <begin position="551"/>
        <end position="610"/>
    </location>
</feature>
<dbReference type="OrthoDB" id="21225at2759"/>
<feature type="region of interest" description="Disordered" evidence="4">
    <location>
        <begin position="623"/>
        <end position="716"/>
    </location>
</feature>
<dbReference type="Pfam" id="PF00072">
    <property type="entry name" value="Response_reg"/>
    <property type="match status" value="1"/>
</dbReference>
<feature type="region of interest" description="Disordered" evidence="4">
    <location>
        <begin position="729"/>
        <end position="812"/>
    </location>
</feature>
<evidence type="ECO:0000256" key="4">
    <source>
        <dbReference type="SAM" id="MobiDB-lite"/>
    </source>
</evidence>
<evidence type="ECO:0000313" key="6">
    <source>
        <dbReference type="EMBL" id="EAU80559.1"/>
    </source>
</evidence>
<dbReference type="FunFam" id="3.40.50.2300:FF:000146">
    <property type="entry name" value="Putative two-component response regulator SSK1p"/>
    <property type="match status" value="1"/>
</dbReference>
<dbReference type="GeneID" id="6017942"/>
<dbReference type="PROSITE" id="PS50110">
    <property type="entry name" value="RESPONSE_REGULATORY"/>
    <property type="match status" value="1"/>
</dbReference>
<keyword evidence="7" id="KW-1185">Reference proteome</keyword>
<feature type="compositionally biased region" description="Polar residues" evidence="4">
    <location>
        <begin position="551"/>
        <end position="572"/>
    </location>
</feature>
<dbReference type="PANTHER" id="PTHR45339:SF1">
    <property type="entry name" value="HYBRID SIGNAL TRANSDUCTION HISTIDINE KINASE J"/>
    <property type="match status" value="1"/>
</dbReference>
<evidence type="ECO:0000313" key="7">
    <source>
        <dbReference type="Proteomes" id="UP000001861"/>
    </source>
</evidence>
<comment type="caution">
    <text evidence="6">The sequence shown here is derived from an EMBL/GenBank/DDBJ whole genome shotgun (WGS) entry which is preliminary data.</text>
</comment>
<feature type="compositionally biased region" description="Polar residues" evidence="4">
    <location>
        <begin position="1"/>
        <end position="11"/>
    </location>
</feature>
<name>A8PGR8_COPC7</name>
<evidence type="ECO:0000256" key="1">
    <source>
        <dbReference type="ARBA" id="ARBA00022553"/>
    </source>
</evidence>
<dbReference type="InterPro" id="IPR011006">
    <property type="entry name" value="CheY-like_superfamily"/>
</dbReference>
<evidence type="ECO:0000259" key="5">
    <source>
        <dbReference type="PROSITE" id="PS50110"/>
    </source>
</evidence>
<dbReference type="PANTHER" id="PTHR45339">
    <property type="entry name" value="HYBRID SIGNAL TRANSDUCTION HISTIDINE KINASE J"/>
    <property type="match status" value="1"/>
</dbReference>
<dbReference type="SUPFAM" id="SSF52172">
    <property type="entry name" value="CheY-like"/>
    <property type="match status" value="1"/>
</dbReference>
<evidence type="ECO:0000256" key="3">
    <source>
        <dbReference type="PROSITE-ProRule" id="PRU00169"/>
    </source>
</evidence>
<feature type="domain" description="Response regulatory" evidence="5">
    <location>
        <begin position="820"/>
        <end position="971"/>
    </location>
</feature>
<feature type="compositionally biased region" description="Basic and acidic residues" evidence="4">
    <location>
        <begin position="1180"/>
        <end position="1198"/>
    </location>
</feature>
<dbReference type="VEuPathDB" id="FungiDB:CC1G_09956"/>
<gene>
    <name evidence="6" type="ORF">CC1G_09956</name>
</gene>
<keyword evidence="1 3" id="KW-0597">Phosphoprotein</keyword>
<feature type="compositionally biased region" description="Polar residues" evidence="4">
    <location>
        <begin position="688"/>
        <end position="701"/>
    </location>
</feature>
<organism evidence="6 7">
    <name type="scientific">Coprinopsis cinerea (strain Okayama-7 / 130 / ATCC MYA-4618 / FGSC 9003)</name>
    <name type="common">Inky cap fungus</name>
    <name type="synonym">Hormographiella aspergillata</name>
    <dbReference type="NCBI Taxonomy" id="240176"/>
    <lineage>
        <taxon>Eukaryota</taxon>
        <taxon>Fungi</taxon>
        <taxon>Dikarya</taxon>
        <taxon>Basidiomycota</taxon>
        <taxon>Agaricomycotina</taxon>
        <taxon>Agaricomycetes</taxon>
        <taxon>Agaricomycetidae</taxon>
        <taxon>Agaricales</taxon>
        <taxon>Agaricineae</taxon>
        <taxon>Psathyrellaceae</taxon>
        <taxon>Coprinopsis</taxon>
    </lineage>
</organism>
<feature type="compositionally biased region" description="Polar residues" evidence="4">
    <location>
        <begin position="1168"/>
        <end position="1177"/>
    </location>
</feature>
<feature type="compositionally biased region" description="Low complexity" evidence="4">
    <location>
        <begin position="1076"/>
        <end position="1093"/>
    </location>
</feature>
<feature type="compositionally biased region" description="Pro residues" evidence="4">
    <location>
        <begin position="1233"/>
        <end position="1246"/>
    </location>
</feature>
<dbReference type="InterPro" id="IPR001789">
    <property type="entry name" value="Sig_transdc_resp-reg_receiver"/>
</dbReference>
<dbReference type="Proteomes" id="UP000001861">
    <property type="component" value="Unassembled WGS sequence"/>
</dbReference>
<dbReference type="Gene3D" id="3.40.50.2300">
    <property type="match status" value="1"/>
</dbReference>
<feature type="compositionally biased region" description="Polar residues" evidence="4">
    <location>
        <begin position="746"/>
        <end position="772"/>
    </location>
</feature>
<dbReference type="SMART" id="SM00448">
    <property type="entry name" value="REC"/>
    <property type="match status" value="1"/>
</dbReference>
<feature type="region of interest" description="Disordered" evidence="4">
    <location>
        <begin position="1060"/>
        <end position="1254"/>
    </location>
</feature>